<evidence type="ECO:0000256" key="2">
    <source>
        <dbReference type="ARBA" id="ARBA00008610"/>
    </source>
</evidence>
<dbReference type="AlphaFoldDB" id="A0A255XML7"/>
<feature type="domain" description="ABC transporter substrate-binding protein PnrA-like" evidence="8">
    <location>
        <begin position="28"/>
        <end position="318"/>
    </location>
</feature>
<dbReference type="InterPro" id="IPR028082">
    <property type="entry name" value="Peripla_BP_I"/>
</dbReference>
<evidence type="ECO:0000256" key="4">
    <source>
        <dbReference type="ARBA" id="ARBA00022729"/>
    </source>
</evidence>
<dbReference type="PANTHER" id="PTHR34296">
    <property type="entry name" value="TRANSCRIPTIONAL ACTIVATOR PROTEIN MED"/>
    <property type="match status" value="1"/>
</dbReference>
<dbReference type="PANTHER" id="PTHR34296:SF2">
    <property type="entry name" value="ABC TRANSPORTER GUANOSINE-BINDING PROTEIN NUPN"/>
    <property type="match status" value="1"/>
</dbReference>
<reference evidence="9 10" key="1">
    <citation type="submission" date="2017-07" db="EMBL/GenBank/DDBJ databases">
        <title>Elstera cyanobacteriorum sp. nov., a novel bacterium isolated from cyanobacterial aggregates in a eutrophic lake.</title>
        <authorList>
            <person name="Cai H."/>
        </authorList>
    </citation>
    <scope>NUCLEOTIDE SEQUENCE [LARGE SCALE GENOMIC DNA]</scope>
    <source>
        <strain evidence="9 10">TH019</strain>
    </source>
</reference>
<evidence type="ECO:0000256" key="1">
    <source>
        <dbReference type="ARBA" id="ARBA00004193"/>
    </source>
</evidence>
<dbReference type="InterPro" id="IPR003760">
    <property type="entry name" value="PnrA-like"/>
</dbReference>
<sequence>MKIAAYAAGMIVSLMSATALAQDTTPAIVFDMGGKFDKSFNEAAYNGAERFKKETGTAYREFEITNENQREQALTNLARRGVGVIVSVGFAQQAAVEKIAPQFPNVKFVIIDSVVNAPNAQSIIFKEEEGSFLVGALAAMASKTGKVGFVGGMDIPLIRAFGCGYAQGAKYINPKAEYIANMTGTTPAAWRDPAKGAELAISQFDRGVDVVFAAAGGTGIGVMQAAKDKGKLAVGVDSNQNHVQPGTVLTSMLKRVDNAVYNSFMDVKKGTWKAGTISLGLKEEGVDWALDDNNRKLVTADMEAKIKSIRADIISGKIKAVDYRANNNSCPVS</sequence>
<comment type="similarity">
    <text evidence="2">Belongs to the BMP lipoprotein family.</text>
</comment>
<evidence type="ECO:0000256" key="5">
    <source>
        <dbReference type="ARBA" id="ARBA00023136"/>
    </source>
</evidence>
<keyword evidence="5" id="KW-0472">Membrane</keyword>
<dbReference type="RefSeq" id="WP_094409757.1">
    <property type="nucleotide sequence ID" value="NZ_BMJZ01000002.1"/>
</dbReference>
<dbReference type="Gene3D" id="3.40.50.2300">
    <property type="match status" value="2"/>
</dbReference>
<evidence type="ECO:0000259" key="8">
    <source>
        <dbReference type="Pfam" id="PF02608"/>
    </source>
</evidence>
<keyword evidence="10" id="KW-1185">Reference proteome</keyword>
<protein>
    <submittedName>
        <fullName evidence="9">BMP family ABC transporter substrate-binding protein</fullName>
    </submittedName>
</protein>
<evidence type="ECO:0000256" key="3">
    <source>
        <dbReference type="ARBA" id="ARBA00022475"/>
    </source>
</evidence>
<dbReference type="OrthoDB" id="9784230at2"/>
<evidence type="ECO:0000256" key="7">
    <source>
        <dbReference type="SAM" id="SignalP"/>
    </source>
</evidence>
<keyword evidence="6" id="KW-0449">Lipoprotein</keyword>
<accession>A0A255XML7</accession>
<dbReference type="CDD" id="cd06354">
    <property type="entry name" value="PBP1_PrnA-like"/>
    <property type="match status" value="1"/>
</dbReference>
<organism evidence="9 10">
    <name type="scientific">Elstera cyanobacteriorum</name>
    <dbReference type="NCBI Taxonomy" id="2022747"/>
    <lineage>
        <taxon>Bacteria</taxon>
        <taxon>Pseudomonadati</taxon>
        <taxon>Pseudomonadota</taxon>
        <taxon>Alphaproteobacteria</taxon>
        <taxon>Rhodospirillales</taxon>
        <taxon>Rhodospirillaceae</taxon>
        <taxon>Elstera</taxon>
    </lineage>
</organism>
<gene>
    <name evidence="9" type="ORF">CHR90_14695</name>
</gene>
<keyword evidence="3" id="KW-1003">Cell membrane</keyword>
<dbReference type="Pfam" id="PF02608">
    <property type="entry name" value="Bmp"/>
    <property type="match status" value="1"/>
</dbReference>
<name>A0A255XML7_9PROT</name>
<comment type="caution">
    <text evidence="9">The sequence shown here is derived from an EMBL/GenBank/DDBJ whole genome shotgun (WGS) entry which is preliminary data.</text>
</comment>
<comment type="subcellular location">
    <subcellularLocation>
        <location evidence="1">Cell membrane</location>
        <topology evidence="1">Lipid-anchor</topology>
    </subcellularLocation>
</comment>
<feature type="chain" id="PRO_5012310311" evidence="7">
    <location>
        <begin position="22"/>
        <end position="333"/>
    </location>
</feature>
<evidence type="ECO:0000313" key="9">
    <source>
        <dbReference type="EMBL" id="OYQ18196.1"/>
    </source>
</evidence>
<dbReference type="InterPro" id="IPR050957">
    <property type="entry name" value="BMP_lipoprotein"/>
</dbReference>
<evidence type="ECO:0000313" key="10">
    <source>
        <dbReference type="Proteomes" id="UP000216361"/>
    </source>
</evidence>
<dbReference type="SUPFAM" id="SSF53822">
    <property type="entry name" value="Periplasmic binding protein-like I"/>
    <property type="match status" value="1"/>
</dbReference>
<dbReference type="EMBL" id="NOXS01000033">
    <property type="protein sequence ID" value="OYQ18196.1"/>
    <property type="molecule type" value="Genomic_DNA"/>
</dbReference>
<dbReference type="Proteomes" id="UP000216361">
    <property type="component" value="Unassembled WGS sequence"/>
</dbReference>
<proteinExistence type="inferred from homology"/>
<evidence type="ECO:0000256" key="6">
    <source>
        <dbReference type="ARBA" id="ARBA00023288"/>
    </source>
</evidence>
<feature type="signal peptide" evidence="7">
    <location>
        <begin position="1"/>
        <end position="21"/>
    </location>
</feature>
<dbReference type="GO" id="GO:0005886">
    <property type="term" value="C:plasma membrane"/>
    <property type="evidence" value="ECO:0007669"/>
    <property type="project" value="UniProtKB-SubCell"/>
</dbReference>
<keyword evidence="4 7" id="KW-0732">Signal</keyword>